<dbReference type="PANTHER" id="PTHR34351:SF1">
    <property type="entry name" value="SLR1927 PROTEIN"/>
    <property type="match status" value="1"/>
</dbReference>
<evidence type="ECO:0000256" key="1">
    <source>
        <dbReference type="SAM" id="Phobius"/>
    </source>
</evidence>
<dbReference type="Proteomes" id="UP000633814">
    <property type="component" value="Unassembled WGS sequence"/>
</dbReference>
<sequence>MMFNASKDWFKRKFAAWLAKRQPAATEVELTQSVIYILPSRFGWWFVFLIALLYLMGTNYQNNLILLLSFMLLSLLMVTMLLAFLNMHQLKLSVKQDARCFAPERAQLPLALIGKSCQMLHIGLRGQRQRQLVESLSQQHRFVLALPTLSRGYYPLPRLELSSTFPLGLFRCWSYPALTIAIWVYPEAIEQIHANTERLAEQASKQTTPYALLEPDDVKSYQAGDSPKRILWRKLASAPEQPVVRSYSGEASPLPHWIKVPALQGAALESVLSHACFQLLALEQQGHSYGLQTQSVTLAPAKGALHLERCLQELALC</sequence>
<evidence type="ECO:0000313" key="3">
    <source>
        <dbReference type="Proteomes" id="UP000633814"/>
    </source>
</evidence>
<dbReference type="EMBL" id="JAEINI020000008">
    <property type="protein sequence ID" value="MCB5227555.1"/>
    <property type="molecule type" value="Genomic_DNA"/>
</dbReference>
<gene>
    <name evidence="2" type="ORF">JAO78_012105</name>
</gene>
<proteinExistence type="predicted"/>
<comment type="caution">
    <text evidence="2">The sequence shown here is derived from an EMBL/GenBank/DDBJ whole genome shotgun (WGS) entry which is preliminary data.</text>
</comment>
<keyword evidence="1" id="KW-0812">Transmembrane</keyword>
<keyword evidence="1" id="KW-1133">Transmembrane helix</keyword>
<protein>
    <submittedName>
        <fullName evidence="2">DUF58 domain-containing protein</fullName>
    </submittedName>
</protein>
<keyword evidence="1" id="KW-0472">Membrane</keyword>
<feature type="transmembrane region" description="Helical" evidence="1">
    <location>
        <begin position="64"/>
        <end position="85"/>
    </location>
</feature>
<feature type="transmembrane region" description="Helical" evidence="1">
    <location>
        <begin position="34"/>
        <end position="57"/>
    </location>
</feature>
<reference evidence="2 3" key="1">
    <citation type="submission" date="2021-10" db="EMBL/GenBank/DDBJ databases">
        <title>Alishewanella koreense sp. nov. isolated from seawater of southwestern coast in South Korea and the proposal for the reclassification of Rheinheimera perlucida and Rheinheimera tuosuensis as Arsukibacterium perlucida and Arsukibacterium tuosuensis.</title>
        <authorList>
            <person name="Kim K.H."/>
            <person name="Ruan W."/>
            <person name="Kim K.R."/>
            <person name="Baek J.H."/>
            <person name="Jeon C.O."/>
        </authorList>
    </citation>
    <scope>NUCLEOTIDE SEQUENCE [LARGE SCALE GENOMIC DNA]</scope>
    <source>
        <strain evidence="2 3">16-MA</strain>
    </source>
</reference>
<dbReference type="PANTHER" id="PTHR34351">
    <property type="entry name" value="SLR1927 PROTEIN-RELATED"/>
    <property type="match status" value="1"/>
</dbReference>
<organism evidence="2 3">
    <name type="scientific">Alishewanella maricola</name>
    <dbReference type="NCBI Taxonomy" id="2795740"/>
    <lineage>
        <taxon>Bacteria</taxon>
        <taxon>Pseudomonadati</taxon>
        <taxon>Pseudomonadota</taxon>
        <taxon>Gammaproteobacteria</taxon>
        <taxon>Alteromonadales</taxon>
        <taxon>Alteromonadaceae</taxon>
        <taxon>Alishewanella</taxon>
    </lineage>
</organism>
<name>A0ABS8C6I3_9ALTE</name>
<dbReference type="RefSeq" id="WP_226751620.1">
    <property type="nucleotide sequence ID" value="NZ_JAEINI020000008.1"/>
</dbReference>
<accession>A0ABS8C6I3</accession>
<evidence type="ECO:0000313" key="2">
    <source>
        <dbReference type="EMBL" id="MCB5227555.1"/>
    </source>
</evidence>
<keyword evidence="3" id="KW-1185">Reference proteome</keyword>